<sequence length="175" mass="19375">MAIDPLEFLFKLVDWLEKESDKFLNEQTTIVDTIGFVHVRDGNRTDLKAYDSESEELQKLQKAAYDTSLVYTDLQKYDDRCLTSPLFQEISATAFEAGDIPSKIPTSIEEPSTTLAAKCAMIVQGALYLGDNATDPDAKIAFKAPLVWAKALSLLDNLLAHVSGTTALKLEDIKK</sequence>
<protein>
    <submittedName>
        <fullName evidence="1">Uncharacterized protein</fullName>
    </submittedName>
</protein>
<evidence type="ECO:0000313" key="1">
    <source>
        <dbReference type="EMBL" id="KZP22258.1"/>
    </source>
</evidence>
<accession>A0A166KUA7</accession>
<organism evidence="1 2">
    <name type="scientific">Athelia psychrophila</name>
    <dbReference type="NCBI Taxonomy" id="1759441"/>
    <lineage>
        <taxon>Eukaryota</taxon>
        <taxon>Fungi</taxon>
        <taxon>Dikarya</taxon>
        <taxon>Basidiomycota</taxon>
        <taxon>Agaricomycotina</taxon>
        <taxon>Agaricomycetes</taxon>
        <taxon>Agaricomycetidae</taxon>
        <taxon>Atheliales</taxon>
        <taxon>Atheliaceae</taxon>
        <taxon>Athelia</taxon>
    </lineage>
</organism>
<evidence type="ECO:0000313" key="2">
    <source>
        <dbReference type="Proteomes" id="UP000076532"/>
    </source>
</evidence>
<gene>
    <name evidence="1" type="ORF">FIBSPDRAFT_1043725</name>
</gene>
<proteinExistence type="predicted"/>
<dbReference type="OrthoDB" id="2953592at2759"/>
<dbReference type="AlphaFoldDB" id="A0A166KUA7"/>
<reference evidence="1 2" key="1">
    <citation type="journal article" date="2016" name="Mol. Biol. Evol.">
        <title>Comparative Genomics of Early-Diverging Mushroom-Forming Fungi Provides Insights into the Origins of Lignocellulose Decay Capabilities.</title>
        <authorList>
            <person name="Nagy L.G."/>
            <person name="Riley R."/>
            <person name="Tritt A."/>
            <person name="Adam C."/>
            <person name="Daum C."/>
            <person name="Floudas D."/>
            <person name="Sun H."/>
            <person name="Yadav J.S."/>
            <person name="Pangilinan J."/>
            <person name="Larsson K.H."/>
            <person name="Matsuura K."/>
            <person name="Barry K."/>
            <person name="Labutti K."/>
            <person name="Kuo R."/>
            <person name="Ohm R.A."/>
            <person name="Bhattacharya S.S."/>
            <person name="Shirouzu T."/>
            <person name="Yoshinaga Y."/>
            <person name="Martin F.M."/>
            <person name="Grigoriev I.V."/>
            <person name="Hibbett D.S."/>
        </authorList>
    </citation>
    <scope>NUCLEOTIDE SEQUENCE [LARGE SCALE GENOMIC DNA]</scope>
    <source>
        <strain evidence="1 2">CBS 109695</strain>
    </source>
</reference>
<dbReference type="Proteomes" id="UP000076532">
    <property type="component" value="Unassembled WGS sequence"/>
</dbReference>
<dbReference type="EMBL" id="KV417541">
    <property type="protein sequence ID" value="KZP22258.1"/>
    <property type="molecule type" value="Genomic_DNA"/>
</dbReference>
<keyword evidence="2" id="KW-1185">Reference proteome</keyword>
<name>A0A166KUA7_9AGAM</name>